<dbReference type="Proteomes" id="UP000324639">
    <property type="component" value="Chromosome Bgt_-05"/>
</dbReference>
<dbReference type="EMBL" id="LR026988">
    <property type="protein sequence ID" value="VDB83898.1"/>
    <property type="molecule type" value="Genomic_DNA"/>
</dbReference>
<reference evidence="1 2" key="1">
    <citation type="submission" date="2018-08" db="EMBL/GenBank/DDBJ databases">
        <authorList>
            <person name="Muller C M."/>
        </authorList>
    </citation>
    <scope>NUCLEOTIDE SEQUENCE [LARGE SCALE GENOMIC DNA]</scope>
</reference>
<evidence type="ECO:0000313" key="2">
    <source>
        <dbReference type="Proteomes" id="UP000324639"/>
    </source>
</evidence>
<gene>
    <name evidence="1" type="ORF">BGT96224V316_LOCUS3031</name>
</gene>
<sequence length="93" mass="10379">MFNLSISRKSFTSILLHHLASNIDNGVTPIAIGHLPHQKPAISRYKITMLCILARRKLSHNLQSSRLGLWGAVALIGLQILREDRQLGRGTNE</sequence>
<proteinExistence type="predicted"/>
<name>A0A9X9MF06_BLUGR</name>
<organism evidence="1 2">
    <name type="scientific">Blumeria graminis f. sp. tritici</name>
    <dbReference type="NCBI Taxonomy" id="62690"/>
    <lineage>
        <taxon>Eukaryota</taxon>
        <taxon>Fungi</taxon>
        <taxon>Dikarya</taxon>
        <taxon>Ascomycota</taxon>
        <taxon>Pezizomycotina</taxon>
        <taxon>Leotiomycetes</taxon>
        <taxon>Erysiphales</taxon>
        <taxon>Erysiphaceae</taxon>
        <taxon>Blumeria</taxon>
    </lineage>
</organism>
<keyword evidence="2" id="KW-1185">Reference proteome</keyword>
<protein>
    <submittedName>
        <fullName evidence="1">Bgt-20174</fullName>
    </submittedName>
</protein>
<accession>A0A9X9MF06</accession>
<dbReference type="AlphaFoldDB" id="A0A9X9MF06"/>
<evidence type="ECO:0000313" key="1">
    <source>
        <dbReference type="EMBL" id="VDB83898.1"/>
    </source>
</evidence>